<dbReference type="Gene3D" id="2.160.20.10">
    <property type="entry name" value="Single-stranded right-handed beta-helix, Pectin lyase-like"/>
    <property type="match status" value="1"/>
</dbReference>
<dbReference type="OrthoDB" id="1080022at2"/>
<dbReference type="Proteomes" id="UP000000310">
    <property type="component" value="Chromosome"/>
</dbReference>
<dbReference type="InterPro" id="IPR012334">
    <property type="entry name" value="Pectin_lyas_fold"/>
</dbReference>
<reference evidence="2" key="2">
    <citation type="submission" date="2011-02" db="EMBL/GenBank/DDBJ databases">
        <title>The complete genome of Pedobacter saltans DSM 12145.</title>
        <authorList>
            <consortium name="US DOE Joint Genome Institute (JGI-PGF)"/>
            <person name="Lucas S."/>
            <person name="Copeland A."/>
            <person name="Lapidus A."/>
            <person name="Bruce D."/>
            <person name="Goodwin L."/>
            <person name="Pitluck S."/>
            <person name="Kyrpides N."/>
            <person name="Mavromatis K."/>
            <person name="Pagani I."/>
            <person name="Ivanova N."/>
            <person name="Ovchinnikova G."/>
            <person name="Lu M."/>
            <person name="Detter J.C."/>
            <person name="Han C."/>
            <person name="Land M."/>
            <person name="Hauser L."/>
            <person name="Markowitz V."/>
            <person name="Cheng J.-F."/>
            <person name="Hugenholtz P."/>
            <person name="Woyke T."/>
            <person name="Wu D."/>
            <person name="Tindall B."/>
            <person name="Pomrenke H.G."/>
            <person name="Brambilla E."/>
            <person name="Klenk H.-P."/>
            <person name="Eisen J.A."/>
        </authorList>
    </citation>
    <scope>NUCLEOTIDE SEQUENCE [LARGE SCALE GENOMIC DNA]</scope>
    <source>
        <strain evidence="2">ATCC 51119 / DSM 12145 / JCM 21818 / LMG 10337 / NBRC 100064 / NCIMB 13643</strain>
    </source>
</reference>
<sequence length="431" mass="47324">MKSIKINLVAIGIGLLSISLTSCEKENTLTLQDFPDISIDPGNNPGKEIIVEPDNGIDRVNSLTKAITENGDGTYILRRGGVYYFEGNNTIRSNVTIKSEDAEEGNLAQLQPLADANGAVSTNMVLIEKNVTLENVYINAVDAATNKVPDRVLVANQPNLTLTLKNCFVDNVRQALFRLNTVGNKVLIDNCTIRNTANSTSPDNGRIVDTRANNQESIVINNSYVYCQTDRIVRFDNSGTAHYALTNNTFFNIGRHIEINYAIDVLIENNIFADCGWKLTSSPGVLWDVAMANEANDPRVKNAKIIIRNNNIFYEPTLSNMLKNYPNFQLRTGLSADAIKMKNDGRFIEENNFSEVLTFDYAPPLPTAYWKLFFDKGGSSSMGDASGLPFAVDEDGKEGIVFGKTYTFNYPANTISAIASTTGGPIGARLK</sequence>
<accession>F0SDF8</accession>
<protein>
    <recommendedName>
        <fullName evidence="3">Right handed beta helix domain-containing protein</fullName>
    </recommendedName>
</protein>
<dbReference type="EMBL" id="CP002545">
    <property type="protein sequence ID" value="ADY53941.1"/>
    <property type="molecule type" value="Genomic_DNA"/>
</dbReference>
<dbReference type="PROSITE" id="PS51257">
    <property type="entry name" value="PROKAR_LIPOPROTEIN"/>
    <property type="match status" value="1"/>
</dbReference>
<dbReference type="AlphaFoldDB" id="F0SDF8"/>
<proteinExistence type="predicted"/>
<dbReference type="KEGG" id="psn:Pedsa_3407"/>
<name>F0SDF8_PSESL</name>
<dbReference type="HOGENOM" id="CLU_615171_0_0_10"/>
<dbReference type="SUPFAM" id="SSF51126">
    <property type="entry name" value="Pectin lyase-like"/>
    <property type="match status" value="1"/>
</dbReference>
<reference evidence="1 2" key="1">
    <citation type="journal article" date="2011" name="Stand. Genomic Sci.">
        <title>Complete genome sequence of the gliding, heparinolytic Pedobacter saltans type strain (113).</title>
        <authorList>
            <person name="Liolios K."/>
            <person name="Sikorski J."/>
            <person name="Lu M."/>
            <person name="Nolan M."/>
            <person name="Lapidus A."/>
            <person name="Lucas S."/>
            <person name="Hammon N."/>
            <person name="Deshpande S."/>
            <person name="Cheng J.F."/>
            <person name="Tapia R."/>
            <person name="Han C."/>
            <person name="Goodwin L."/>
            <person name="Pitluck S."/>
            <person name="Huntemann M."/>
            <person name="Ivanova N."/>
            <person name="Pagani I."/>
            <person name="Mavromatis K."/>
            <person name="Ovchinikova G."/>
            <person name="Pati A."/>
            <person name="Chen A."/>
            <person name="Palaniappan K."/>
            <person name="Land M."/>
            <person name="Hauser L."/>
            <person name="Brambilla E.M."/>
            <person name="Kotsyurbenko O."/>
            <person name="Rohde M."/>
            <person name="Tindall B.J."/>
            <person name="Abt B."/>
            <person name="Goker M."/>
            <person name="Detter J.C."/>
            <person name="Woyke T."/>
            <person name="Bristow J."/>
            <person name="Eisen J.A."/>
            <person name="Markowitz V."/>
            <person name="Hugenholtz P."/>
            <person name="Klenk H.P."/>
            <person name="Kyrpides N.C."/>
        </authorList>
    </citation>
    <scope>NUCLEOTIDE SEQUENCE [LARGE SCALE GENOMIC DNA]</scope>
    <source>
        <strain evidence="2">ATCC 51119 / DSM 12145 / JCM 21818 / LMG 10337 / NBRC 100064 / NCIMB 13643</strain>
    </source>
</reference>
<evidence type="ECO:0008006" key="3">
    <source>
        <dbReference type="Google" id="ProtNLM"/>
    </source>
</evidence>
<gene>
    <name evidence="1" type="ordered locus">Pedsa_3407</name>
</gene>
<dbReference type="RefSeq" id="WP_013634424.1">
    <property type="nucleotide sequence ID" value="NC_015177.1"/>
</dbReference>
<dbReference type="STRING" id="762903.Pedsa_3407"/>
<evidence type="ECO:0000313" key="2">
    <source>
        <dbReference type="Proteomes" id="UP000000310"/>
    </source>
</evidence>
<keyword evidence="2" id="KW-1185">Reference proteome</keyword>
<dbReference type="eggNOG" id="ENOG50335CQ">
    <property type="taxonomic scope" value="Bacteria"/>
</dbReference>
<organism evidence="1 2">
    <name type="scientific">Pseudopedobacter saltans (strain ATCC 51119 / DSM 12145 / JCM 21818 / CCUG 39354 / LMG 10337 / NBRC 100064 / NCIMB 13643)</name>
    <name type="common">Pedobacter saltans</name>
    <dbReference type="NCBI Taxonomy" id="762903"/>
    <lineage>
        <taxon>Bacteria</taxon>
        <taxon>Pseudomonadati</taxon>
        <taxon>Bacteroidota</taxon>
        <taxon>Sphingobacteriia</taxon>
        <taxon>Sphingobacteriales</taxon>
        <taxon>Sphingobacteriaceae</taxon>
        <taxon>Pseudopedobacter</taxon>
    </lineage>
</organism>
<evidence type="ECO:0000313" key="1">
    <source>
        <dbReference type="EMBL" id="ADY53941.1"/>
    </source>
</evidence>
<dbReference type="InterPro" id="IPR011050">
    <property type="entry name" value="Pectin_lyase_fold/virulence"/>
</dbReference>